<name>A0ABY8AHI3_9ACTN</name>
<dbReference type="InterPro" id="IPR011048">
    <property type="entry name" value="Haem_d1_sf"/>
</dbReference>
<dbReference type="Proteomes" id="UP001218629">
    <property type="component" value="Chromosome"/>
</dbReference>
<sequence>MIRRLSPRALLSLTLGLVLAVLAVVAGVLLTRGGQPSKVALPLRVVKEIALPGDSSRFDYASLDPDRGLLFIAHLGASQVIEVDVRAGRVVRTIDGLPGVLVVPALHRVYATATDANEVVAVDETTGTVLHRSPTGDYPAARRPPHPVRRSRQRDFIDMTSPGDRLPPVASGRWGALAPGPGHGT</sequence>
<evidence type="ECO:0008006" key="4">
    <source>
        <dbReference type="Google" id="ProtNLM"/>
    </source>
</evidence>
<keyword evidence="3" id="KW-1185">Reference proteome</keyword>
<evidence type="ECO:0000313" key="3">
    <source>
        <dbReference type="Proteomes" id="UP001218629"/>
    </source>
</evidence>
<feature type="compositionally biased region" description="Basic residues" evidence="1">
    <location>
        <begin position="143"/>
        <end position="152"/>
    </location>
</feature>
<evidence type="ECO:0000313" key="2">
    <source>
        <dbReference type="EMBL" id="WEB44500.1"/>
    </source>
</evidence>
<dbReference type="Gene3D" id="2.130.10.10">
    <property type="entry name" value="YVTN repeat-like/Quinoprotein amine dehydrogenase"/>
    <property type="match status" value="1"/>
</dbReference>
<dbReference type="EMBL" id="CP095749">
    <property type="protein sequence ID" value="WEB44500.1"/>
    <property type="molecule type" value="Genomic_DNA"/>
</dbReference>
<dbReference type="RefSeq" id="WP_203232635.1">
    <property type="nucleotide sequence ID" value="NZ_CP095749.1"/>
</dbReference>
<proteinExistence type="predicted"/>
<accession>A0ABY8AHI3</accession>
<evidence type="ECO:0000256" key="1">
    <source>
        <dbReference type="SAM" id="MobiDB-lite"/>
    </source>
</evidence>
<dbReference type="SUPFAM" id="SSF51004">
    <property type="entry name" value="C-terminal (heme d1) domain of cytochrome cd1-nitrite reductase"/>
    <property type="match status" value="1"/>
</dbReference>
<dbReference type="InterPro" id="IPR015943">
    <property type="entry name" value="WD40/YVTN_repeat-like_dom_sf"/>
</dbReference>
<reference evidence="2 3" key="1">
    <citation type="submission" date="2022-03" db="EMBL/GenBank/DDBJ databases">
        <title>Streptomyces yunnanensis P86,complete genome.</title>
        <authorList>
            <person name="Chen S."/>
            <person name="Zhang Q."/>
        </authorList>
    </citation>
    <scope>NUCLEOTIDE SEQUENCE [LARGE SCALE GENOMIC DNA]</scope>
    <source>
        <strain evidence="2 3">P86</strain>
    </source>
</reference>
<gene>
    <name evidence="2" type="ORF">MOV08_37925</name>
</gene>
<protein>
    <recommendedName>
        <fullName evidence="4">YncE family protein</fullName>
    </recommendedName>
</protein>
<feature type="region of interest" description="Disordered" evidence="1">
    <location>
        <begin position="130"/>
        <end position="185"/>
    </location>
</feature>
<organism evidence="2 3">
    <name type="scientific">Streptomyces yunnanensis</name>
    <dbReference type="NCBI Taxonomy" id="156453"/>
    <lineage>
        <taxon>Bacteria</taxon>
        <taxon>Bacillati</taxon>
        <taxon>Actinomycetota</taxon>
        <taxon>Actinomycetes</taxon>
        <taxon>Kitasatosporales</taxon>
        <taxon>Streptomycetaceae</taxon>
        <taxon>Streptomyces</taxon>
    </lineage>
</organism>